<sequence>MTFDHIGLVVEDIVAGRAFLEATLQLNQWTAITHDEVLGVSVQFGRSETTPTIELISPLGATSPITAALRGSKSILNHLAYTVENLAEAGLDLRGQGCLPAGDPKPARAYGGAHVQFWVSPLRFLIELIEAPGHAHPFSD</sequence>
<feature type="domain" description="VOC" evidence="2">
    <location>
        <begin position="2"/>
        <end position="131"/>
    </location>
</feature>
<dbReference type="GO" id="GO:0046872">
    <property type="term" value="F:metal ion binding"/>
    <property type="evidence" value="ECO:0007669"/>
    <property type="project" value="UniProtKB-KW"/>
</dbReference>
<dbReference type="PANTHER" id="PTHR43048">
    <property type="entry name" value="METHYLMALONYL-COA EPIMERASE"/>
    <property type="match status" value="1"/>
</dbReference>
<dbReference type="STRING" id="474950.SAMN05421771_0979"/>
<organism evidence="3 4">
    <name type="scientific">Granulicella pectinivorans</name>
    <dbReference type="NCBI Taxonomy" id="474950"/>
    <lineage>
        <taxon>Bacteria</taxon>
        <taxon>Pseudomonadati</taxon>
        <taxon>Acidobacteriota</taxon>
        <taxon>Terriglobia</taxon>
        <taxon>Terriglobales</taxon>
        <taxon>Acidobacteriaceae</taxon>
        <taxon>Granulicella</taxon>
    </lineage>
</organism>
<dbReference type="InterPro" id="IPR051785">
    <property type="entry name" value="MMCE/EMCE_epimerase"/>
</dbReference>
<dbReference type="GO" id="GO:0046491">
    <property type="term" value="P:L-methylmalonyl-CoA metabolic process"/>
    <property type="evidence" value="ECO:0007669"/>
    <property type="project" value="TreeGrafter"/>
</dbReference>
<accession>A0A1I6LN14</accession>
<evidence type="ECO:0000259" key="2">
    <source>
        <dbReference type="PROSITE" id="PS51819"/>
    </source>
</evidence>
<dbReference type="Proteomes" id="UP000199024">
    <property type="component" value="Unassembled WGS sequence"/>
</dbReference>
<protein>
    <submittedName>
        <fullName evidence="3">Methylmalonyl-CoA/ethylmalonyl-CoA epimerase</fullName>
    </submittedName>
</protein>
<reference evidence="3 4" key="1">
    <citation type="submission" date="2016-10" db="EMBL/GenBank/DDBJ databases">
        <authorList>
            <person name="de Groot N.N."/>
        </authorList>
    </citation>
    <scope>NUCLEOTIDE SEQUENCE [LARGE SCALE GENOMIC DNA]</scope>
    <source>
        <strain evidence="3 4">DSM 21001</strain>
    </source>
</reference>
<dbReference type="OrthoDB" id="9788468at2"/>
<keyword evidence="4" id="KW-1185">Reference proteome</keyword>
<dbReference type="SUPFAM" id="SSF54593">
    <property type="entry name" value="Glyoxalase/Bleomycin resistance protein/Dihydroxybiphenyl dioxygenase"/>
    <property type="match status" value="1"/>
</dbReference>
<dbReference type="RefSeq" id="WP_089837127.1">
    <property type="nucleotide sequence ID" value="NZ_FOZL01000001.1"/>
</dbReference>
<evidence type="ECO:0000313" key="4">
    <source>
        <dbReference type="Proteomes" id="UP000199024"/>
    </source>
</evidence>
<dbReference type="PROSITE" id="PS51819">
    <property type="entry name" value="VOC"/>
    <property type="match status" value="1"/>
</dbReference>
<dbReference type="InterPro" id="IPR029068">
    <property type="entry name" value="Glyas_Bleomycin-R_OHBP_Dase"/>
</dbReference>
<evidence type="ECO:0000313" key="3">
    <source>
        <dbReference type="EMBL" id="SFS04799.1"/>
    </source>
</evidence>
<dbReference type="Gene3D" id="3.10.180.10">
    <property type="entry name" value="2,3-Dihydroxybiphenyl 1,2-Dioxygenase, domain 1"/>
    <property type="match status" value="1"/>
</dbReference>
<evidence type="ECO:0000256" key="1">
    <source>
        <dbReference type="ARBA" id="ARBA00022723"/>
    </source>
</evidence>
<dbReference type="GO" id="GO:0004493">
    <property type="term" value="F:methylmalonyl-CoA epimerase activity"/>
    <property type="evidence" value="ECO:0007669"/>
    <property type="project" value="TreeGrafter"/>
</dbReference>
<gene>
    <name evidence="3" type="ORF">SAMN05421771_0979</name>
</gene>
<keyword evidence="1" id="KW-0479">Metal-binding</keyword>
<dbReference type="InterPro" id="IPR037523">
    <property type="entry name" value="VOC_core"/>
</dbReference>
<dbReference type="Pfam" id="PF13669">
    <property type="entry name" value="Glyoxalase_4"/>
    <property type="match status" value="1"/>
</dbReference>
<name>A0A1I6LN14_9BACT</name>
<dbReference type="AlphaFoldDB" id="A0A1I6LN14"/>
<dbReference type="PANTHER" id="PTHR43048:SF3">
    <property type="entry name" value="METHYLMALONYL-COA EPIMERASE, MITOCHONDRIAL"/>
    <property type="match status" value="1"/>
</dbReference>
<proteinExistence type="predicted"/>
<dbReference type="EMBL" id="FOZL01000001">
    <property type="protein sequence ID" value="SFS04799.1"/>
    <property type="molecule type" value="Genomic_DNA"/>
</dbReference>